<proteinExistence type="inferred from homology"/>
<dbReference type="Proteomes" id="UP000054683">
    <property type="component" value="Unassembled WGS sequence"/>
</dbReference>
<dbReference type="Gene3D" id="3.40.190.10">
    <property type="entry name" value="Periplasmic binding protein-like II"/>
    <property type="match status" value="1"/>
</dbReference>
<dbReference type="SUPFAM" id="SSF53850">
    <property type="entry name" value="Periplasmic binding protein-like II"/>
    <property type="match status" value="1"/>
</dbReference>
<dbReference type="PANTHER" id="PTHR42928:SF5">
    <property type="entry name" value="BLR1237 PROTEIN"/>
    <property type="match status" value="1"/>
</dbReference>
<dbReference type="AlphaFoldDB" id="A0A158JJN7"/>
<protein>
    <submittedName>
        <fullName evidence="2">Tripartite tricarboxylate transporter family receptor</fullName>
    </submittedName>
</protein>
<dbReference type="EMBL" id="FCOK02000093">
    <property type="protein sequence ID" value="SAL68679.1"/>
    <property type="molecule type" value="Genomic_DNA"/>
</dbReference>
<evidence type="ECO:0000256" key="1">
    <source>
        <dbReference type="ARBA" id="ARBA00006987"/>
    </source>
</evidence>
<sequence length="358" mass="38116">MAIGNRLETEVYRRGCQRKPTRGRFANACRHIVKAVFTCGWCASTLVAGGAWATDYPDRPVRMVVPYPAGGTTDIIARVLMSKVSTGLGQPVVLLNRPGASGELGMDIVAHSRPDGYTVGFGNNGPNAIAPSVREKLGQQKLAYDPVRDFQPVALVAEQPLILVVNASSPAKTVNDFVREAMAHPGAISFGSTGIGSFSHVTGELFATAANVKLVHVPYKGAPEALQDLLAGRINSMFATYLDASPYLKSGKVIALAVSSINRLPFLPEVPAIAETAIPRFSAVGWFGVLAPAGTPRVVVERLHQQIATAASLPDVREKLLSLGFIPAVSGPDQFANRIKTDVAKWDALMKQPNVNLN</sequence>
<dbReference type="PANTHER" id="PTHR42928">
    <property type="entry name" value="TRICARBOXYLATE-BINDING PROTEIN"/>
    <property type="match status" value="1"/>
</dbReference>
<comment type="similarity">
    <text evidence="1">Belongs to the UPF0065 (bug) family.</text>
</comment>
<dbReference type="InterPro" id="IPR005064">
    <property type="entry name" value="BUG"/>
</dbReference>
<reference evidence="2 3" key="1">
    <citation type="submission" date="2016-01" db="EMBL/GenBank/DDBJ databases">
        <authorList>
            <person name="Oliw E.H."/>
        </authorList>
    </citation>
    <scope>NUCLEOTIDE SEQUENCE [LARGE SCALE GENOMIC DNA]</scope>
    <source>
        <strain evidence="2">LMG 27134</strain>
    </source>
</reference>
<dbReference type="OrthoDB" id="8678477at2"/>
<evidence type="ECO:0000313" key="3">
    <source>
        <dbReference type="Proteomes" id="UP000054683"/>
    </source>
</evidence>
<accession>A0A158JJN7</accession>
<gene>
    <name evidence="2" type="ORF">AWB69_08076</name>
</gene>
<organism evidence="2 3">
    <name type="scientific">Caballeronia udeis</name>
    <dbReference type="NCBI Taxonomy" id="1232866"/>
    <lineage>
        <taxon>Bacteria</taxon>
        <taxon>Pseudomonadati</taxon>
        <taxon>Pseudomonadota</taxon>
        <taxon>Betaproteobacteria</taxon>
        <taxon>Burkholderiales</taxon>
        <taxon>Burkholderiaceae</taxon>
        <taxon>Caballeronia</taxon>
    </lineage>
</organism>
<evidence type="ECO:0000313" key="2">
    <source>
        <dbReference type="EMBL" id="SAL68679.1"/>
    </source>
</evidence>
<name>A0A158JJN7_9BURK</name>
<dbReference type="InterPro" id="IPR042100">
    <property type="entry name" value="Bug_dom1"/>
</dbReference>
<dbReference type="CDD" id="cd13578">
    <property type="entry name" value="PBP2_Bug27"/>
    <property type="match status" value="1"/>
</dbReference>
<dbReference type="Pfam" id="PF03401">
    <property type="entry name" value="TctC"/>
    <property type="match status" value="1"/>
</dbReference>
<dbReference type="Gene3D" id="3.40.190.150">
    <property type="entry name" value="Bordetella uptake gene, domain 1"/>
    <property type="match status" value="1"/>
</dbReference>
<dbReference type="PIRSF" id="PIRSF017082">
    <property type="entry name" value="YflP"/>
    <property type="match status" value="1"/>
</dbReference>
<keyword evidence="2" id="KW-0675">Receptor</keyword>